<dbReference type="AlphaFoldDB" id="A0A1C7MNI0"/>
<dbReference type="Proteomes" id="UP000092993">
    <property type="component" value="Unassembled WGS sequence"/>
</dbReference>
<gene>
    <name evidence="1" type="ORF">A0H81_02072</name>
</gene>
<evidence type="ECO:0000313" key="2">
    <source>
        <dbReference type="Proteomes" id="UP000092993"/>
    </source>
</evidence>
<dbReference type="OrthoDB" id="2751409at2759"/>
<protein>
    <submittedName>
        <fullName evidence="1">Uncharacterized protein</fullName>
    </submittedName>
</protein>
<reference evidence="1 2" key="1">
    <citation type="submission" date="2016-03" db="EMBL/GenBank/DDBJ databases">
        <title>Whole genome sequencing of Grifola frondosa 9006-11.</title>
        <authorList>
            <person name="Min B."/>
            <person name="Park H."/>
            <person name="Kim J.-G."/>
            <person name="Cho H."/>
            <person name="Oh Y.-L."/>
            <person name="Kong W.-S."/>
            <person name="Choi I.-G."/>
        </authorList>
    </citation>
    <scope>NUCLEOTIDE SEQUENCE [LARGE SCALE GENOMIC DNA]</scope>
    <source>
        <strain evidence="1 2">9006-11</strain>
    </source>
</reference>
<name>A0A1C7MNI0_GRIFR</name>
<dbReference type="OMA" id="HISWSTI"/>
<sequence length="154" mass="17173">MFCCSTQSNKLRLLRGREQAWRRLDLPEVTSIPVRHSPSGIYDLTRGVFLLGERSRQSSRRSTDGLKFIKISSIGANGTERGDGHISWSTIKLERPIIDIGLSAQEHDLIAVVTYEFKNGSPVASIDIHLLNLSTGSYHPSASRPIIHVEDIHL</sequence>
<organism evidence="1 2">
    <name type="scientific">Grifola frondosa</name>
    <name type="common">Maitake</name>
    <name type="synonym">Polyporus frondosus</name>
    <dbReference type="NCBI Taxonomy" id="5627"/>
    <lineage>
        <taxon>Eukaryota</taxon>
        <taxon>Fungi</taxon>
        <taxon>Dikarya</taxon>
        <taxon>Basidiomycota</taxon>
        <taxon>Agaricomycotina</taxon>
        <taxon>Agaricomycetes</taxon>
        <taxon>Polyporales</taxon>
        <taxon>Grifolaceae</taxon>
        <taxon>Grifola</taxon>
    </lineage>
</organism>
<proteinExistence type="predicted"/>
<dbReference type="STRING" id="5627.A0A1C7MNI0"/>
<accession>A0A1C7MNI0</accession>
<keyword evidence="2" id="KW-1185">Reference proteome</keyword>
<evidence type="ECO:0000313" key="1">
    <source>
        <dbReference type="EMBL" id="OBZ77956.1"/>
    </source>
</evidence>
<comment type="caution">
    <text evidence="1">The sequence shown here is derived from an EMBL/GenBank/DDBJ whole genome shotgun (WGS) entry which is preliminary data.</text>
</comment>
<dbReference type="EMBL" id="LUGG01000002">
    <property type="protein sequence ID" value="OBZ77956.1"/>
    <property type="molecule type" value="Genomic_DNA"/>
</dbReference>